<dbReference type="AlphaFoldDB" id="C0PMN2"/>
<accession>C0PMN2</accession>
<name>C0PMN2_MAIZE</name>
<evidence type="ECO:0000313" key="1">
    <source>
        <dbReference type="EMBL" id="ACN36448.1"/>
    </source>
</evidence>
<organism evidence="1">
    <name type="scientific">Zea mays</name>
    <name type="common">Maize</name>
    <dbReference type="NCBI Taxonomy" id="4577"/>
    <lineage>
        <taxon>Eukaryota</taxon>
        <taxon>Viridiplantae</taxon>
        <taxon>Streptophyta</taxon>
        <taxon>Embryophyta</taxon>
        <taxon>Tracheophyta</taxon>
        <taxon>Spermatophyta</taxon>
        <taxon>Magnoliopsida</taxon>
        <taxon>Liliopsida</taxon>
        <taxon>Poales</taxon>
        <taxon>Poaceae</taxon>
        <taxon>PACMAD clade</taxon>
        <taxon>Panicoideae</taxon>
        <taxon>Andropogonodae</taxon>
        <taxon>Andropogoneae</taxon>
        <taxon>Tripsacinae</taxon>
        <taxon>Zea</taxon>
    </lineage>
</organism>
<sequence>MFAILLYPAIFLTLFRHRRRILWDNVPSSVPDDIRAPQATEALAALCSSCLWLQAPQAMNLMYLSFKLLKTWHWGHAGVLQSLKTCI</sequence>
<protein>
    <submittedName>
        <fullName evidence="1">Uncharacterized protein</fullName>
    </submittedName>
</protein>
<dbReference type="EMBL" id="BT069551">
    <property type="protein sequence ID" value="ACN36448.1"/>
    <property type="molecule type" value="mRNA"/>
</dbReference>
<reference evidence="1" key="1">
    <citation type="journal article" date="2009" name="PLoS Genet.">
        <title>Sequencing, mapping, and analysis of 27,455 maize full-length cDNAs.</title>
        <authorList>
            <person name="Soderlund C."/>
            <person name="Descour A."/>
            <person name="Kudrna D."/>
            <person name="Bomhoff M."/>
            <person name="Boyd L."/>
            <person name="Currie J."/>
            <person name="Angelova A."/>
            <person name="Collura K."/>
            <person name="Wissotski M."/>
            <person name="Ashley E."/>
            <person name="Morrow D."/>
            <person name="Fernandes J."/>
            <person name="Walbot V."/>
            <person name="Yu Y."/>
        </authorList>
    </citation>
    <scope>NUCLEOTIDE SEQUENCE</scope>
    <source>
        <strain evidence="1">B73</strain>
    </source>
</reference>
<proteinExistence type="evidence at transcript level"/>